<evidence type="ECO:0000256" key="3">
    <source>
        <dbReference type="ARBA" id="ARBA00022692"/>
    </source>
</evidence>
<dbReference type="AlphaFoldDB" id="A0A3M9M7C7"/>
<keyword evidence="4 6" id="KW-1133">Transmembrane helix</keyword>
<evidence type="ECO:0000256" key="1">
    <source>
        <dbReference type="ARBA" id="ARBA00004651"/>
    </source>
</evidence>
<keyword evidence="5 6" id="KW-0472">Membrane</keyword>
<dbReference type="GO" id="GO:0005886">
    <property type="term" value="C:plasma membrane"/>
    <property type="evidence" value="ECO:0007669"/>
    <property type="project" value="UniProtKB-SubCell"/>
</dbReference>
<proteinExistence type="predicted"/>
<gene>
    <name evidence="8" type="ORF">EFY87_12565</name>
</gene>
<keyword evidence="3 6" id="KW-0812">Transmembrane</keyword>
<dbReference type="PANTHER" id="PTHR35007:SF4">
    <property type="entry name" value="CONSERVED TRANSMEMBRANE PROTEIN-RELATED"/>
    <property type="match status" value="1"/>
</dbReference>
<evidence type="ECO:0000313" key="8">
    <source>
        <dbReference type="EMBL" id="RNI21105.1"/>
    </source>
</evidence>
<dbReference type="EMBL" id="RJJQ01000012">
    <property type="protein sequence ID" value="RNI21105.1"/>
    <property type="molecule type" value="Genomic_DNA"/>
</dbReference>
<dbReference type="PANTHER" id="PTHR35007">
    <property type="entry name" value="INTEGRAL MEMBRANE PROTEIN-RELATED"/>
    <property type="match status" value="1"/>
</dbReference>
<dbReference type="Proteomes" id="UP000271678">
    <property type="component" value="Unassembled WGS sequence"/>
</dbReference>
<feature type="transmembrane region" description="Helical" evidence="6">
    <location>
        <begin position="108"/>
        <end position="127"/>
    </location>
</feature>
<feature type="transmembrane region" description="Helical" evidence="6">
    <location>
        <begin position="6"/>
        <end position="27"/>
    </location>
</feature>
<evidence type="ECO:0000256" key="4">
    <source>
        <dbReference type="ARBA" id="ARBA00022989"/>
    </source>
</evidence>
<name>A0A3M9M7C7_9MICO</name>
<evidence type="ECO:0000313" key="9">
    <source>
        <dbReference type="Proteomes" id="UP000271678"/>
    </source>
</evidence>
<evidence type="ECO:0000256" key="6">
    <source>
        <dbReference type="SAM" id="Phobius"/>
    </source>
</evidence>
<comment type="subcellular location">
    <subcellularLocation>
        <location evidence="1">Cell membrane</location>
        <topology evidence="1">Multi-pass membrane protein</topology>
    </subcellularLocation>
</comment>
<protein>
    <submittedName>
        <fullName evidence="8">Pilus assembly protein TadB</fullName>
    </submittedName>
</protein>
<dbReference type="Pfam" id="PF00482">
    <property type="entry name" value="T2SSF"/>
    <property type="match status" value="1"/>
</dbReference>
<feature type="transmembrane region" description="Helical" evidence="6">
    <location>
        <begin position="280"/>
        <end position="300"/>
    </location>
</feature>
<reference evidence="8 9" key="1">
    <citation type="submission" date="2018-11" db="EMBL/GenBank/DDBJ databases">
        <title>Draft genome of Simplicispira Flexivirga sp. BO-16.</title>
        <authorList>
            <person name="Im W.T."/>
        </authorList>
    </citation>
    <scope>NUCLEOTIDE SEQUENCE [LARGE SCALE GENOMIC DNA]</scope>
    <source>
        <strain evidence="8 9">BO-16</strain>
    </source>
</reference>
<evidence type="ECO:0000256" key="5">
    <source>
        <dbReference type="ARBA" id="ARBA00023136"/>
    </source>
</evidence>
<dbReference type="InterPro" id="IPR018076">
    <property type="entry name" value="T2SS_GspF_dom"/>
</dbReference>
<evidence type="ECO:0000259" key="7">
    <source>
        <dbReference type="Pfam" id="PF00482"/>
    </source>
</evidence>
<evidence type="ECO:0000256" key="2">
    <source>
        <dbReference type="ARBA" id="ARBA00022475"/>
    </source>
</evidence>
<dbReference type="RefSeq" id="WP_123271823.1">
    <property type="nucleotide sequence ID" value="NZ_RJJQ01000012.1"/>
</dbReference>
<keyword evidence="9" id="KW-1185">Reference proteome</keyword>
<dbReference type="OrthoDB" id="5185234at2"/>
<organism evidence="8 9">
    <name type="scientific">Flexivirga caeni</name>
    <dbReference type="NCBI Taxonomy" id="2294115"/>
    <lineage>
        <taxon>Bacteria</taxon>
        <taxon>Bacillati</taxon>
        <taxon>Actinomycetota</taxon>
        <taxon>Actinomycetes</taxon>
        <taxon>Micrococcales</taxon>
        <taxon>Dermacoccaceae</taxon>
        <taxon>Flexivirga</taxon>
    </lineage>
</organism>
<feature type="transmembrane region" description="Helical" evidence="6">
    <location>
        <begin position="133"/>
        <end position="150"/>
    </location>
</feature>
<keyword evidence="2" id="KW-1003">Cell membrane</keyword>
<accession>A0A3M9M7C7</accession>
<sequence length="310" mass="32861">MIATYTWLGALLGALAGAGVLLAYAGLPMHRKPDLNARIEPYVRDAPMPSRLLSTPTDRLDVNQVLAPLLRRLGHLVDHLLGGATSVRTRLERAGQPPDLEGFRAQQALWGLGAMLFGGCYVSLSFVGGTGSPVRAVLILVIAFAAGVVLRDQLLTRAAERREQQILAEFPAVAEMLALAVTAGEGAAAALERVAKLSSGELSGELARCLVDARAGSSLPVSLQGLADRTGIPSLARFVDGVVIAVERGTPLADVMRAQAQDARDSSKQQLIELGGRRELMMMIPVVFLVLPVTVLFAIYPGLDVLNMSI</sequence>
<comment type="caution">
    <text evidence="8">The sequence shown here is derived from an EMBL/GenBank/DDBJ whole genome shotgun (WGS) entry which is preliminary data.</text>
</comment>
<feature type="domain" description="Type II secretion system protein GspF" evidence="7">
    <location>
        <begin position="175"/>
        <end position="297"/>
    </location>
</feature>